<evidence type="ECO:0000313" key="15">
    <source>
        <dbReference type="EMBL" id="PWN03199.1"/>
    </source>
</evidence>
<keyword evidence="5" id="KW-0285">Flavoprotein</keyword>
<keyword evidence="9 15" id="KW-0503">Monooxygenase</keyword>
<dbReference type="AlphaFoldDB" id="A0A316TJ05"/>
<comment type="cofactor">
    <cofactor evidence="1">
        <name>FAD</name>
        <dbReference type="ChEBI" id="CHEBI:57692"/>
    </cofactor>
</comment>
<protein>
    <recommendedName>
        <fullName evidence="13">FAD-containing monooxygenase EthA</fullName>
    </recommendedName>
    <alternativeName>
        <fullName evidence="14">Prodrug activator EtaA</fullName>
    </alternativeName>
</protein>
<comment type="caution">
    <text evidence="15">The sequence shown here is derived from an EMBL/GenBank/DDBJ whole genome shotgun (WGS) entry which is preliminary data.</text>
</comment>
<name>A0A316TJ05_9ACTN</name>
<dbReference type="InterPro" id="IPR051820">
    <property type="entry name" value="FAD-binding_MO"/>
</dbReference>
<dbReference type="Proteomes" id="UP000245507">
    <property type="component" value="Unassembled WGS sequence"/>
</dbReference>
<evidence type="ECO:0000256" key="5">
    <source>
        <dbReference type="ARBA" id="ARBA00022630"/>
    </source>
</evidence>
<comment type="catalytic activity">
    <reaction evidence="11">
        <text>ethionamide + NADPH + O2 + H(+) = ethionamide S-oxide + NADP(+) + H2O</text>
        <dbReference type="Rhea" id="RHEA:47616"/>
        <dbReference type="ChEBI" id="CHEBI:4885"/>
        <dbReference type="ChEBI" id="CHEBI:15377"/>
        <dbReference type="ChEBI" id="CHEBI:15378"/>
        <dbReference type="ChEBI" id="CHEBI:15379"/>
        <dbReference type="ChEBI" id="CHEBI:57783"/>
        <dbReference type="ChEBI" id="CHEBI:58349"/>
        <dbReference type="ChEBI" id="CHEBI:87805"/>
    </reaction>
</comment>
<dbReference type="GO" id="GO:0004499">
    <property type="term" value="F:N,N-dimethylaniline monooxygenase activity"/>
    <property type="evidence" value="ECO:0007669"/>
    <property type="project" value="InterPro"/>
</dbReference>
<evidence type="ECO:0000256" key="14">
    <source>
        <dbReference type="ARBA" id="ARBA00078392"/>
    </source>
</evidence>
<evidence type="ECO:0000256" key="12">
    <source>
        <dbReference type="ARBA" id="ARBA00059740"/>
    </source>
</evidence>
<keyword evidence="6" id="KW-0274">FAD</keyword>
<evidence type="ECO:0000256" key="11">
    <source>
        <dbReference type="ARBA" id="ARBA00051124"/>
    </source>
</evidence>
<proteinExistence type="inferred from homology"/>
<evidence type="ECO:0000256" key="8">
    <source>
        <dbReference type="ARBA" id="ARBA00023002"/>
    </source>
</evidence>
<dbReference type="RefSeq" id="WP_109693288.1">
    <property type="nucleotide sequence ID" value="NZ_QGDD01000003.1"/>
</dbReference>
<evidence type="ECO:0000256" key="13">
    <source>
        <dbReference type="ARBA" id="ARBA00073152"/>
    </source>
</evidence>
<evidence type="ECO:0000313" key="16">
    <source>
        <dbReference type="Proteomes" id="UP000245507"/>
    </source>
</evidence>
<dbReference type="Pfam" id="PF00743">
    <property type="entry name" value="FMO-like"/>
    <property type="match status" value="1"/>
</dbReference>
<dbReference type="Gene3D" id="3.50.50.60">
    <property type="entry name" value="FAD/NAD(P)-binding domain"/>
    <property type="match status" value="2"/>
</dbReference>
<keyword evidence="7" id="KW-0521">NADP</keyword>
<dbReference type="Pfam" id="PF13450">
    <property type="entry name" value="NAD_binding_8"/>
    <property type="match status" value="1"/>
</dbReference>
<dbReference type="PANTHER" id="PTHR43872">
    <property type="entry name" value="MONOOXYGENASE, PUTATIVE (AFU_ORTHOLOGUE AFUA_8G02570)-RELATED"/>
    <property type="match status" value="1"/>
</dbReference>
<organism evidence="15 16">
    <name type="scientific">Nocardioides silvaticus</name>
    <dbReference type="NCBI Taxonomy" id="2201891"/>
    <lineage>
        <taxon>Bacteria</taxon>
        <taxon>Bacillati</taxon>
        <taxon>Actinomycetota</taxon>
        <taxon>Actinomycetes</taxon>
        <taxon>Propionibacteriales</taxon>
        <taxon>Nocardioidaceae</taxon>
        <taxon>Nocardioides</taxon>
    </lineage>
</organism>
<dbReference type="EMBL" id="QGDD01000003">
    <property type="protein sequence ID" value="PWN03199.1"/>
    <property type="molecule type" value="Genomic_DNA"/>
</dbReference>
<dbReference type="GO" id="GO:0005886">
    <property type="term" value="C:plasma membrane"/>
    <property type="evidence" value="ECO:0007669"/>
    <property type="project" value="UniProtKB-SubCell"/>
</dbReference>
<comment type="similarity">
    <text evidence="3">Belongs to the FAD-binding monooxygenase family.</text>
</comment>
<sequence>MAPALDFDVLIVGAGLSGIGAACHLVREGTGKSFAILERRHAVGGTWDLFTYPGIRSDSDMLTFGFSFRPWIGTKVLADGPSIKQYVADTAAEHGVDEHIRFGRRVVRASWSTEAGHWTVEVDADGTPETYTSRFLVGATGYYSYDEGHRPAFPGEEAFTGNGGRVVHPQFWPDDLDHSGKRVVIIGSGATAITLVPAMATGEGAAEHVTMLQRSPSYVMTVPANDPVASPLARIGVPAGLIYRTGRVRNILLQQAVYKLCRARPALARKVLLAAVRRQVGPKIDMVHFTPSYDPWDERLCVVPNGDLFRVLRRGQASIVTDHVETFTEAGIRLRSGDELEADIVISATGLQIQLAGGAELVVDGEVVDTRDRMLYKGVLMEGVPNSLFVIGYTNASWTLKADLASEYFCRLLSHMDEHGHDQVVPVASPGERTDVSVLGDSMRSGYIQRGDAVMPRQGKRMPWRIRNDYLRDAPELRRGAVADPALRFGTTRTSDAGAASAAAVG</sequence>
<dbReference type="FunFam" id="3.50.50.60:FF:000228">
    <property type="entry name" value="FAD-containing monooxygenase EthA"/>
    <property type="match status" value="1"/>
</dbReference>
<evidence type="ECO:0000256" key="6">
    <source>
        <dbReference type="ARBA" id="ARBA00022827"/>
    </source>
</evidence>
<dbReference type="FunFam" id="3.50.50.60:FF:000213">
    <property type="entry name" value="FAD-containing monooxygenase EthA"/>
    <property type="match status" value="1"/>
</dbReference>
<evidence type="ECO:0000256" key="2">
    <source>
        <dbReference type="ARBA" id="ARBA00004236"/>
    </source>
</evidence>
<comment type="function">
    <text evidence="12">Monooxygenase able to convert a wide range of ketones to the corresponding esters or lactones via a Baeyer-Villiger oxidation reaction. Can act on long-chain aliphatic ketones (2-hexanone to 2-dodecanone) and on aromatic ketones (phenylacetone and benzylacetone). Is also able to catalyze enantioselective sulfoxidation of methyl-p-tolylsulfide. In vivo, likely functions as a BVMO, but the exact nature of the physiological substrate(s) remains to be established.</text>
</comment>
<gene>
    <name evidence="15" type="ORF">DJ010_08750</name>
</gene>
<dbReference type="SUPFAM" id="SSF51905">
    <property type="entry name" value="FAD/NAD(P)-binding domain"/>
    <property type="match status" value="1"/>
</dbReference>
<dbReference type="GO" id="GO:0050660">
    <property type="term" value="F:flavin adenine dinucleotide binding"/>
    <property type="evidence" value="ECO:0007669"/>
    <property type="project" value="InterPro"/>
</dbReference>
<reference evidence="15 16" key="1">
    <citation type="submission" date="2018-05" db="EMBL/GenBank/DDBJ databases">
        <title>Nocardioides silvaticus genome.</title>
        <authorList>
            <person name="Li C."/>
            <person name="Wang G."/>
        </authorList>
    </citation>
    <scope>NUCLEOTIDE SEQUENCE [LARGE SCALE GENOMIC DNA]</scope>
    <source>
        <strain evidence="15 16">CCTCC AB 2018079</strain>
    </source>
</reference>
<evidence type="ECO:0000256" key="9">
    <source>
        <dbReference type="ARBA" id="ARBA00023033"/>
    </source>
</evidence>
<evidence type="ECO:0000256" key="3">
    <source>
        <dbReference type="ARBA" id="ARBA00010139"/>
    </source>
</evidence>
<keyword evidence="4" id="KW-1003">Cell membrane</keyword>
<evidence type="ECO:0000256" key="1">
    <source>
        <dbReference type="ARBA" id="ARBA00001974"/>
    </source>
</evidence>
<accession>A0A316TJ05</accession>
<dbReference type="InterPro" id="IPR036188">
    <property type="entry name" value="FAD/NAD-bd_sf"/>
</dbReference>
<evidence type="ECO:0000256" key="10">
    <source>
        <dbReference type="ARBA" id="ARBA00023136"/>
    </source>
</evidence>
<dbReference type="GO" id="GO:0050661">
    <property type="term" value="F:NADP binding"/>
    <property type="evidence" value="ECO:0007669"/>
    <property type="project" value="InterPro"/>
</dbReference>
<keyword evidence="10" id="KW-0472">Membrane</keyword>
<dbReference type="PANTHER" id="PTHR43872:SF1">
    <property type="entry name" value="MONOOXYGENASE, PUTATIVE (AFU_ORTHOLOGUE AFUA_8G02570)-RELATED"/>
    <property type="match status" value="1"/>
</dbReference>
<evidence type="ECO:0000256" key="7">
    <source>
        <dbReference type="ARBA" id="ARBA00022857"/>
    </source>
</evidence>
<dbReference type="InterPro" id="IPR020946">
    <property type="entry name" value="Flavin_mOase-like"/>
</dbReference>
<evidence type="ECO:0000256" key="4">
    <source>
        <dbReference type="ARBA" id="ARBA00022475"/>
    </source>
</evidence>
<keyword evidence="16" id="KW-1185">Reference proteome</keyword>
<keyword evidence="8" id="KW-0560">Oxidoreductase</keyword>
<dbReference type="OrthoDB" id="5168853at2"/>
<comment type="subcellular location">
    <subcellularLocation>
        <location evidence="2">Cell membrane</location>
    </subcellularLocation>
</comment>